<dbReference type="STRING" id="642492.Clole_0421"/>
<reference evidence="1 2" key="1">
    <citation type="journal article" date="2011" name="J. Bacteriol.">
        <title>Complete genome sequence of the cellulose-degrading bacterium Cellulosilyticum lentocellum.</title>
        <authorList>
            <consortium name="US DOE Joint Genome Institute"/>
            <person name="Miller D.A."/>
            <person name="Suen G."/>
            <person name="Bruce D."/>
            <person name="Copeland A."/>
            <person name="Cheng J.F."/>
            <person name="Detter C."/>
            <person name="Goodwin L.A."/>
            <person name="Han C.S."/>
            <person name="Hauser L.J."/>
            <person name="Land M.L."/>
            <person name="Lapidus A."/>
            <person name="Lucas S."/>
            <person name="Meincke L."/>
            <person name="Pitluck S."/>
            <person name="Tapia R."/>
            <person name="Teshima H."/>
            <person name="Woyke T."/>
            <person name="Fox B.G."/>
            <person name="Angert E.R."/>
            <person name="Currie C.R."/>
        </authorList>
    </citation>
    <scope>NUCLEOTIDE SEQUENCE [LARGE SCALE GENOMIC DNA]</scope>
    <source>
        <strain evidence="2">ATCC 49066 / DSM 5427 / NCIMB 11756 / RHM5</strain>
    </source>
</reference>
<protein>
    <submittedName>
        <fullName evidence="1">Uncharacterized protein</fullName>
    </submittedName>
</protein>
<dbReference type="RefSeq" id="WP_013655465.1">
    <property type="nucleotide sequence ID" value="NC_015275.1"/>
</dbReference>
<proteinExistence type="predicted"/>
<dbReference type="AlphaFoldDB" id="F2JKK4"/>
<name>F2JKK4_CELLD</name>
<evidence type="ECO:0000313" key="2">
    <source>
        <dbReference type="Proteomes" id="UP000008467"/>
    </source>
</evidence>
<dbReference type="Proteomes" id="UP000008467">
    <property type="component" value="Chromosome"/>
</dbReference>
<dbReference type="KEGG" id="cle:Clole_0421"/>
<sequence length="214" mass="25017">MKGLNQVDDILKTTDDIRYEKYWEDLAKRTDDIPPNWTPDEYQKYINATEKVDAELALKKIDADELIEARRKALNEEKGFLEEVSEIERGKQDVSKKDVYAFSQYKQGLLKEDILSNSQQIISGNQLWDKKAISELTKDGSNINDWSKMSSNYQYDTPYGRGEVHYYQNQVTGEISSFDIKMKIIKSKNLWKDKTIAEYYIVDLDKDFNIIGVR</sequence>
<gene>
    <name evidence="1" type="ordered locus">Clole_0421</name>
</gene>
<organism evidence="1 2">
    <name type="scientific">Cellulosilyticum lentocellum (strain ATCC 49066 / DSM 5427 / NCIMB 11756 / RHM5)</name>
    <name type="common">Clostridium lentocellum</name>
    <dbReference type="NCBI Taxonomy" id="642492"/>
    <lineage>
        <taxon>Bacteria</taxon>
        <taxon>Bacillati</taxon>
        <taxon>Bacillota</taxon>
        <taxon>Clostridia</taxon>
        <taxon>Lachnospirales</taxon>
        <taxon>Cellulosilyticaceae</taxon>
        <taxon>Cellulosilyticum</taxon>
    </lineage>
</organism>
<evidence type="ECO:0000313" key="1">
    <source>
        <dbReference type="EMBL" id="ADZ82164.1"/>
    </source>
</evidence>
<accession>F2JKK4</accession>
<dbReference type="EMBL" id="CP002582">
    <property type="protein sequence ID" value="ADZ82164.1"/>
    <property type="molecule type" value="Genomic_DNA"/>
</dbReference>
<dbReference type="HOGENOM" id="CLU_1286899_0_0_9"/>
<keyword evidence="2" id="KW-1185">Reference proteome</keyword>